<name>A0ABV0TFG4_9TELE</name>
<keyword evidence="2" id="KW-1185">Reference proteome</keyword>
<organism evidence="1 2">
    <name type="scientific">Ilyodon furcidens</name>
    <name type="common">goldbreast splitfin</name>
    <dbReference type="NCBI Taxonomy" id="33524"/>
    <lineage>
        <taxon>Eukaryota</taxon>
        <taxon>Metazoa</taxon>
        <taxon>Chordata</taxon>
        <taxon>Craniata</taxon>
        <taxon>Vertebrata</taxon>
        <taxon>Euteleostomi</taxon>
        <taxon>Actinopterygii</taxon>
        <taxon>Neopterygii</taxon>
        <taxon>Teleostei</taxon>
        <taxon>Neoteleostei</taxon>
        <taxon>Acanthomorphata</taxon>
        <taxon>Ovalentaria</taxon>
        <taxon>Atherinomorphae</taxon>
        <taxon>Cyprinodontiformes</taxon>
        <taxon>Goodeidae</taxon>
        <taxon>Ilyodon</taxon>
    </lineage>
</organism>
<comment type="caution">
    <text evidence="1">The sequence shown here is derived from an EMBL/GenBank/DDBJ whole genome shotgun (WGS) entry which is preliminary data.</text>
</comment>
<evidence type="ECO:0000313" key="2">
    <source>
        <dbReference type="Proteomes" id="UP001482620"/>
    </source>
</evidence>
<accession>A0ABV0TFG4</accession>
<gene>
    <name evidence="1" type="ORF">ILYODFUR_031174</name>
</gene>
<reference evidence="1 2" key="1">
    <citation type="submission" date="2021-06" db="EMBL/GenBank/DDBJ databases">
        <authorList>
            <person name="Palmer J.M."/>
        </authorList>
    </citation>
    <scope>NUCLEOTIDE SEQUENCE [LARGE SCALE GENOMIC DNA]</scope>
    <source>
        <strain evidence="2">if_2019</strain>
        <tissue evidence="1">Muscle</tissue>
    </source>
</reference>
<evidence type="ECO:0000313" key="1">
    <source>
        <dbReference type="EMBL" id="MEQ2230608.1"/>
    </source>
</evidence>
<sequence length="123" mass="14274">MGLLQIQSSQTVCLHVQKNCIKEDPAASNNLWCPAVIFRLYNPESEICSGSSNSSDFYSLSFRRRLRCFMFFFSSFIQRNISDPLRLRVMDTNTGSNPFFTSYSGSFQAERQKWMDITEEKLK</sequence>
<dbReference type="Proteomes" id="UP001482620">
    <property type="component" value="Unassembled WGS sequence"/>
</dbReference>
<protein>
    <submittedName>
        <fullName evidence="1">Uncharacterized protein</fullName>
    </submittedName>
</protein>
<proteinExistence type="predicted"/>
<dbReference type="EMBL" id="JAHRIQ010027949">
    <property type="protein sequence ID" value="MEQ2230608.1"/>
    <property type="molecule type" value="Genomic_DNA"/>
</dbReference>